<dbReference type="Proteomes" id="UP000437562">
    <property type="component" value="Unassembled WGS sequence"/>
</dbReference>
<dbReference type="EMBL" id="CABWMC010000029">
    <property type="protein sequence ID" value="VXC55802.1"/>
    <property type="molecule type" value="Genomic_DNA"/>
</dbReference>
<evidence type="ECO:0000313" key="3">
    <source>
        <dbReference type="Proteomes" id="UP000437562"/>
    </source>
</evidence>
<sequence>MSKVGRKKKEYPEDKIKEIILKFAKDKGIRSEIPKRTLSEYAKELFRKGKITWLDEEISDNYWVRTERRGFQLIEEYNTIVHKSLAQNRYNTVQLPRIEEIIKLHSNNLKRLQQELLPYEKELYIIQKEKNTLRDEMNQLKKIMNEKEIYIANLEKRIKLQQETIFKLFHYGSVKNPKLRNLMEMGEEVNSIVQDALQNIFNLNADKFLNYDMNEQGRMTNMEKVQSKLSLLDDFKKL</sequence>
<keyword evidence="1" id="KW-0175">Coiled coil</keyword>
<name>A0A653ZKI4_BACMY</name>
<dbReference type="AlphaFoldDB" id="A0A653ZKI4"/>
<evidence type="ECO:0000313" key="2">
    <source>
        <dbReference type="EMBL" id="VXC55802.1"/>
    </source>
</evidence>
<evidence type="ECO:0000256" key="1">
    <source>
        <dbReference type="SAM" id="Coils"/>
    </source>
</evidence>
<dbReference type="RefSeq" id="WP_021728389.1">
    <property type="nucleotide sequence ID" value="NZ_LR733376.1"/>
</dbReference>
<feature type="coiled-coil region" evidence="1">
    <location>
        <begin position="95"/>
        <end position="164"/>
    </location>
</feature>
<gene>
    <name evidence="2" type="ORF">BACI71_40187</name>
</gene>
<accession>A0A653ZKI4</accession>
<reference evidence="2 3" key="1">
    <citation type="submission" date="2019-10" db="EMBL/GenBank/DDBJ databases">
        <authorList>
            <person name="Karimi E."/>
        </authorList>
    </citation>
    <scope>NUCLEOTIDE SEQUENCE [LARGE SCALE GENOMIC DNA]</scope>
    <source>
        <strain evidence="2">Bacillus sp. 71</strain>
    </source>
</reference>
<proteinExistence type="predicted"/>
<organism evidence="2 3">
    <name type="scientific">Bacillus mycoides</name>
    <dbReference type="NCBI Taxonomy" id="1405"/>
    <lineage>
        <taxon>Bacteria</taxon>
        <taxon>Bacillati</taxon>
        <taxon>Bacillota</taxon>
        <taxon>Bacilli</taxon>
        <taxon>Bacillales</taxon>
        <taxon>Bacillaceae</taxon>
        <taxon>Bacillus</taxon>
        <taxon>Bacillus cereus group</taxon>
    </lineage>
</organism>
<protein>
    <submittedName>
        <fullName evidence="2">Uncharacterized protein</fullName>
    </submittedName>
</protein>